<dbReference type="Proteomes" id="UP000540698">
    <property type="component" value="Unassembled WGS sequence"/>
</dbReference>
<dbReference type="PANTHER" id="PTHR34989:SF1">
    <property type="entry name" value="PROTEIN HDED"/>
    <property type="match status" value="1"/>
</dbReference>
<keyword evidence="1" id="KW-0472">Membrane</keyword>
<feature type="transmembrane region" description="Helical" evidence="1">
    <location>
        <begin position="98"/>
        <end position="124"/>
    </location>
</feature>
<accession>A0A7X6KZA6</accession>
<sequence length="196" mass="20453">MTTNSVVEGPLQSLARRAWQTILLTGILAVILGILILAWPDITLLAAGIIFGVYLVVTGFLQLIAAFGAPGGAGLRVLSFVIGVLSIVVGVFCFRDELASILLLGLWIGIGWLFRGIALLVAAISEPGMPGRWWQVFFGVVTAAAGVVLIVWPVRSVATLAVLAGVWLIILGIMEIIVAFGVRKDTAAVGAAHAAA</sequence>
<feature type="transmembrane region" description="Helical" evidence="1">
    <location>
        <begin position="136"/>
        <end position="154"/>
    </location>
</feature>
<evidence type="ECO:0000313" key="2">
    <source>
        <dbReference type="EMBL" id="NKY24845.1"/>
    </source>
</evidence>
<dbReference type="GO" id="GO:0005886">
    <property type="term" value="C:plasma membrane"/>
    <property type="evidence" value="ECO:0007669"/>
    <property type="project" value="TreeGrafter"/>
</dbReference>
<dbReference type="Pfam" id="PF03729">
    <property type="entry name" value="DUF308"/>
    <property type="match status" value="2"/>
</dbReference>
<keyword evidence="1" id="KW-0812">Transmembrane</keyword>
<feature type="transmembrane region" description="Helical" evidence="1">
    <location>
        <begin position="160"/>
        <end position="182"/>
    </location>
</feature>
<dbReference type="RefSeq" id="WP_062967698.1">
    <property type="nucleotide sequence ID" value="NZ_JAAXOS010000001.1"/>
</dbReference>
<dbReference type="AlphaFoldDB" id="A0A7X6KZA6"/>
<feature type="transmembrane region" description="Helical" evidence="1">
    <location>
        <begin position="73"/>
        <end position="92"/>
    </location>
</feature>
<reference evidence="2 3" key="1">
    <citation type="submission" date="2020-04" db="EMBL/GenBank/DDBJ databases">
        <title>MicrobeNet Type strains.</title>
        <authorList>
            <person name="Nicholson A.C."/>
        </authorList>
    </citation>
    <scope>NUCLEOTIDE SEQUENCE [LARGE SCALE GENOMIC DNA]</scope>
    <source>
        <strain evidence="2 3">DSM 44956</strain>
    </source>
</reference>
<feature type="transmembrane region" description="Helical" evidence="1">
    <location>
        <begin position="21"/>
        <end position="39"/>
    </location>
</feature>
<comment type="caution">
    <text evidence="2">The sequence shown here is derived from an EMBL/GenBank/DDBJ whole genome shotgun (WGS) entry which is preliminary data.</text>
</comment>
<evidence type="ECO:0000256" key="1">
    <source>
        <dbReference type="SAM" id="Phobius"/>
    </source>
</evidence>
<keyword evidence="1" id="KW-1133">Transmembrane helix</keyword>
<organism evidence="2 3">
    <name type="scientific">Nocardia gamkensis</name>
    <dbReference type="NCBI Taxonomy" id="352869"/>
    <lineage>
        <taxon>Bacteria</taxon>
        <taxon>Bacillati</taxon>
        <taxon>Actinomycetota</taxon>
        <taxon>Actinomycetes</taxon>
        <taxon>Mycobacteriales</taxon>
        <taxon>Nocardiaceae</taxon>
        <taxon>Nocardia</taxon>
    </lineage>
</organism>
<keyword evidence="3" id="KW-1185">Reference proteome</keyword>
<gene>
    <name evidence="2" type="ORF">HGB38_01125</name>
</gene>
<evidence type="ECO:0000313" key="3">
    <source>
        <dbReference type="Proteomes" id="UP000540698"/>
    </source>
</evidence>
<protein>
    <submittedName>
        <fullName evidence="2">HdeD family acid-resistance protein</fullName>
    </submittedName>
</protein>
<dbReference type="InterPro" id="IPR005325">
    <property type="entry name" value="DUF308_memb"/>
</dbReference>
<dbReference type="PANTHER" id="PTHR34989">
    <property type="entry name" value="PROTEIN HDED"/>
    <property type="match status" value="1"/>
</dbReference>
<proteinExistence type="predicted"/>
<name>A0A7X6KZA6_9NOCA</name>
<dbReference type="EMBL" id="JAAXOS010000001">
    <property type="protein sequence ID" value="NKY24845.1"/>
    <property type="molecule type" value="Genomic_DNA"/>
</dbReference>
<dbReference type="InterPro" id="IPR052712">
    <property type="entry name" value="Acid_resist_chaperone_HdeD"/>
</dbReference>
<feature type="transmembrane region" description="Helical" evidence="1">
    <location>
        <begin position="45"/>
        <end position="66"/>
    </location>
</feature>